<evidence type="ECO:0000313" key="1">
    <source>
        <dbReference type="EMBL" id="ARF10142.1"/>
    </source>
</evidence>
<sequence length="325" mass="39508">MNIPHYYSTLLGQVSFDYEKPIKIITKEKTEILISPNVIIKLSPYFNMCYKYNEIVILDYDYSLVQKMLKILHNTNIHDIEISEHEFRELMNISDFINCCYLGIFLFNRYLLFDTKDKNQQIDDLLYFAKYFSTFEIDLRFHEELLDKFLDLTDSHIDYLIKLAIIDSKFAKYLKFSNNKQYFDIIEFYKYKEQASISPGYRLFWNYLSTYSGMNNIYVYEINYLDTKTKQIENIFKRVDKNTFEILLNTLEYYETYFSNIIYNYIYQYNYNKNLLGYLKKPSDDFKNIFYIPSKFAGFFSNEMEVKPLLFSLEELKKIYEKIHE</sequence>
<proteinExistence type="predicted"/>
<protein>
    <submittedName>
        <fullName evidence="1">Uncharacterized protein</fullName>
    </submittedName>
</protein>
<dbReference type="EMBL" id="KY684103">
    <property type="protein sequence ID" value="ARF10142.1"/>
    <property type="molecule type" value="Genomic_DNA"/>
</dbReference>
<name>A0A1V0SEK4_9VIRU</name>
<accession>A0A1V0SEK4</accession>
<organism evidence="1">
    <name type="scientific">Hokovirus HKV1</name>
    <dbReference type="NCBI Taxonomy" id="1977638"/>
    <lineage>
        <taxon>Viruses</taxon>
        <taxon>Varidnaviria</taxon>
        <taxon>Bamfordvirae</taxon>
        <taxon>Nucleocytoviricota</taxon>
        <taxon>Megaviricetes</taxon>
        <taxon>Imitervirales</taxon>
        <taxon>Mimiviridae</taxon>
        <taxon>Klosneuvirinae</taxon>
        <taxon>Hokovirus</taxon>
    </lineage>
</organism>
<reference evidence="1" key="1">
    <citation type="journal article" date="2017" name="Science">
        <title>Giant viruses with an expanded complement of translation system components.</title>
        <authorList>
            <person name="Schulz F."/>
            <person name="Yutin N."/>
            <person name="Ivanova N.N."/>
            <person name="Ortega D.R."/>
            <person name="Lee T.K."/>
            <person name="Vierheilig J."/>
            <person name="Daims H."/>
            <person name="Horn M."/>
            <person name="Wagner M."/>
            <person name="Jensen G.J."/>
            <person name="Kyrpides N.C."/>
            <person name="Koonin E.V."/>
            <person name="Woyke T."/>
        </authorList>
    </citation>
    <scope>NUCLEOTIDE SEQUENCE</scope>
    <source>
        <strain evidence="1">HKV1</strain>
    </source>
</reference>
<gene>
    <name evidence="1" type="ORF">Hokovirus_1_21</name>
</gene>